<feature type="transmembrane region" description="Helical" evidence="2">
    <location>
        <begin position="193"/>
        <end position="217"/>
    </location>
</feature>
<dbReference type="OrthoDB" id="2276217at2759"/>
<evidence type="ECO:0000313" key="4">
    <source>
        <dbReference type="EMBL" id="ORZ02343.1"/>
    </source>
</evidence>
<keyword evidence="2" id="KW-1133">Transmembrane helix</keyword>
<feature type="compositionally biased region" description="Polar residues" evidence="1">
    <location>
        <begin position="303"/>
        <end position="313"/>
    </location>
</feature>
<feature type="signal peptide" evidence="3">
    <location>
        <begin position="1"/>
        <end position="24"/>
    </location>
</feature>
<keyword evidence="5" id="KW-1185">Reference proteome</keyword>
<keyword evidence="2" id="KW-0472">Membrane</keyword>
<sequence>MHATAITAATPLLILFLGLPSSYAHQVVVNCTWPCPVQGDVCVVTNTTVQCGPPRNSQWVLSQPTRSPIFVGEIARRLTPCVTCPFPSLPEHDAEEEVVSNNQTVIAWPPSDPKRPLDSFLSDCDEATFCEDAMCTDKIQPNGQCVSSNQCTSNRCVNGMCASSSAASSSTGDDPWATSHVSSDKSSDTTHRAIIIAVVISVVVLLALLSYVFYYLYRRKRAMAAAAAETQAAFNKDITFQYQTSSSSSQAMPLALLSSSIPQQQRQQIGPSPSSLSPTSSTRSHSSSASHQERHQPNYEVLNPSNHLDTPTRQQMQLQYQLHQQHFHAGSDLPSQHPPPPPYSP</sequence>
<feature type="compositionally biased region" description="Low complexity" evidence="1">
    <location>
        <begin position="314"/>
        <end position="324"/>
    </location>
</feature>
<dbReference type="AlphaFoldDB" id="A0A1X2HS06"/>
<dbReference type="EMBL" id="MCGN01000001">
    <property type="protein sequence ID" value="ORZ02343.1"/>
    <property type="molecule type" value="Genomic_DNA"/>
</dbReference>
<evidence type="ECO:0000256" key="2">
    <source>
        <dbReference type="SAM" id="Phobius"/>
    </source>
</evidence>
<organism evidence="4 5">
    <name type="scientific">Syncephalastrum racemosum</name>
    <name type="common">Filamentous fungus</name>
    <dbReference type="NCBI Taxonomy" id="13706"/>
    <lineage>
        <taxon>Eukaryota</taxon>
        <taxon>Fungi</taxon>
        <taxon>Fungi incertae sedis</taxon>
        <taxon>Mucoromycota</taxon>
        <taxon>Mucoromycotina</taxon>
        <taxon>Mucoromycetes</taxon>
        <taxon>Mucorales</taxon>
        <taxon>Syncephalastraceae</taxon>
        <taxon>Syncephalastrum</taxon>
    </lineage>
</organism>
<dbReference type="OMA" id="SETCLEW"/>
<accession>A0A1X2HS06</accession>
<feature type="compositionally biased region" description="Pro residues" evidence="1">
    <location>
        <begin position="336"/>
        <end position="345"/>
    </location>
</feature>
<name>A0A1X2HS06_SYNRA</name>
<evidence type="ECO:0000313" key="5">
    <source>
        <dbReference type="Proteomes" id="UP000242180"/>
    </source>
</evidence>
<keyword evidence="2" id="KW-0812">Transmembrane</keyword>
<gene>
    <name evidence="4" type="ORF">BCR43DRAFT_6590</name>
</gene>
<evidence type="ECO:0000256" key="1">
    <source>
        <dbReference type="SAM" id="MobiDB-lite"/>
    </source>
</evidence>
<keyword evidence="3" id="KW-0732">Signal</keyword>
<comment type="caution">
    <text evidence="4">The sequence shown here is derived from an EMBL/GenBank/DDBJ whole genome shotgun (WGS) entry which is preliminary data.</text>
</comment>
<dbReference type="InParanoid" id="A0A1X2HS06"/>
<proteinExistence type="predicted"/>
<feature type="chain" id="PRO_5012055423" evidence="3">
    <location>
        <begin position="25"/>
        <end position="345"/>
    </location>
</feature>
<protein>
    <submittedName>
        <fullName evidence="4">Uncharacterized protein</fullName>
    </submittedName>
</protein>
<feature type="compositionally biased region" description="Low complexity" evidence="1">
    <location>
        <begin position="260"/>
        <end position="290"/>
    </location>
</feature>
<reference evidence="4 5" key="1">
    <citation type="submission" date="2016-07" db="EMBL/GenBank/DDBJ databases">
        <title>Pervasive Adenine N6-methylation of Active Genes in Fungi.</title>
        <authorList>
            <consortium name="DOE Joint Genome Institute"/>
            <person name="Mondo S.J."/>
            <person name="Dannebaum R.O."/>
            <person name="Kuo R.C."/>
            <person name="Labutti K."/>
            <person name="Haridas S."/>
            <person name="Kuo A."/>
            <person name="Salamov A."/>
            <person name="Ahrendt S.R."/>
            <person name="Lipzen A."/>
            <person name="Sullivan W."/>
            <person name="Andreopoulos W.B."/>
            <person name="Clum A."/>
            <person name="Lindquist E."/>
            <person name="Daum C."/>
            <person name="Ramamoorthy G.K."/>
            <person name="Gryganskyi A."/>
            <person name="Culley D."/>
            <person name="Magnuson J.K."/>
            <person name="James T.Y."/>
            <person name="O'Malley M.A."/>
            <person name="Stajich J.E."/>
            <person name="Spatafora J.W."/>
            <person name="Visel A."/>
            <person name="Grigoriev I.V."/>
        </authorList>
    </citation>
    <scope>NUCLEOTIDE SEQUENCE [LARGE SCALE GENOMIC DNA]</scope>
    <source>
        <strain evidence="4 5">NRRL 2496</strain>
    </source>
</reference>
<feature type="region of interest" description="Disordered" evidence="1">
    <location>
        <begin position="260"/>
        <end position="345"/>
    </location>
</feature>
<dbReference type="Proteomes" id="UP000242180">
    <property type="component" value="Unassembled WGS sequence"/>
</dbReference>
<evidence type="ECO:0000256" key="3">
    <source>
        <dbReference type="SAM" id="SignalP"/>
    </source>
</evidence>